<sequence>MHDSNSWKDPNEFIPERFLVNSCEKTVDHVMEMKGQDFRYVPFGSGMRRCPSAALASMVMQMTIGQLRGGGRADRGFSNVGWGRRGFRWARRAFPARASKKWWCYSGVAGVGVMLTRAFPTWSGARGGSDGQKELFQRTDFSNAGWGQKAVPVGLPGKGGFKRAKRVFLARDGFVRGVGVPPKGNGDSEKKN</sequence>
<dbReference type="AlphaFoldDB" id="A0A438EFA1"/>
<evidence type="ECO:0000313" key="1">
    <source>
        <dbReference type="EMBL" id="RVW46386.1"/>
    </source>
</evidence>
<dbReference type="InterPro" id="IPR001128">
    <property type="entry name" value="Cyt_P450"/>
</dbReference>
<reference evidence="1 2" key="1">
    <citation type="journal article" date="2018" name="PLoS Genet.">
        <title>Population sequencing reveals clonal diversity and ancestral inbreeding in the grapevine cultivar Chardonnay.</title>
        <authorList>
            <person name="Roach M.J."/>
            <person name="Johnson D.L."/>
            <person name="Bohlmann J."/>
            <person name="van Vuuren H.J."/>
            <person name="Jones S.J."/>
            <person name="Pretorius I.S."/>
            <person name="Schmidt S.A."/>
            <person name="Borneman A.R."/>
        </authorList>
    </citation>
    <scope>NUCLEOTIDE SEQUENCE [LARGE SCALE GENOMIC DNA]</scope>
    <source>
        <strain evidence="2">cv. Chardonnay</strain>
        <tissue evidence="1">Leaf</tissue>
    </source>
</reference>
<comment type="caution">
    <text evidence="1">The sequence shown here is derived from an EMBL/GenBank/DDBJ whole genome shotgun (WGS) entry which is preliminary data.</text>
</comment>
<dbReference type="GO" id="GO:0016705">
    <property type="term" value="F:oxidoreductase activity, acting on paired donors, with incorporation or reduction of molecular oxygen"/>
    <property type="evidence" value="ECO:0007669"/>
    <property type="project" value="InterPro"/>
</dbReference>
<evidence type="ECO:0000313" key="2">
    <source>
        <dbReference type="Proteomes" id="UP000288805"/>
    </source>
</evidence>
<dbReference type="InterPro" id="IPR036396">
    <property type="entry name" value="Cyt_P450_sf"/>
</dbReference>
<name>A0A438EFA1_VITVI</name>
<accession>A0A438EFA1</accession>
<dbReference type="EMBL" id="QGNW01001303">
    <property type="protein sequence ID" value="RVW46386.1"/>
    <property type="molecule type" value="Genomic_DNA"/>
</dbReference>
<dbReference type="Gene3D" id="1.10.630.10">
    <property type="entry name" value="Cytochrome P450"/>
    <property type="match status" value="1"/>
</dbReference>
<dbReference type="PANTHER" id="PTHR24281">
    <property type="entry name" value="STEROID 21-HYDROXYLASE-RELATED"/>
    <property type="match status" value="1"/>
</dbReference>
<dbReference type="Proteomes" id="UP000288805">
    <property type="component" value="Unassembled WGS sequence"/>
</dbReference>
<gene>
    <name evidence="1" type="ORF">CK203_081752</name>
</gene>
<organism evidence="1 2">
    <name type="scientific">Vitis vinifera</name>
    <name type="common">Grape</name>
    <dbReference type="NCBI Taxonomy" id="29760"/>
    <lineage>
        <taxon>Eukaryota</taxon>
        <taxon>Viridiplantae</taxon>
        <taxon>Streptophyta</taxon>
        <taxon>Embryophyta</taxon>
        <taxon>Tracheophyta</taxon>
        <taxon>Spermatophyta</taxon>
        <taxon>Magnoliopsida</taxon>
        <taxon>eudicotyledons</taxon>
        <taxon>Gunneridae</taxon>
        <taxon>Pentapetalae</taxon>
        <taxon>rosids</taxon>
        <taxon>Vitales</taxon>
        <taxon>Vitaceae</taxon>
        <taxon>Viteae</taxon>
        <taxon>Vitis</taxon>
    </lineage>
</organism>
<proteinExistence type="predicted"/>
<dbReference type="GO" id="GO:0020037">
    <property type="term" value="F:heme binding"/>
    <property type="evidence" value="ECO:0007669"/>
    <property type="project" value="InterPro"/>
</dbReference>
<dbReference type="SUPFAM" id="SSF48264">
    <property type="entry name" value="Cytochrome P450"/>
    <property type="match status" value="1"/>
</dbReference>
<dbReference type="GO" id="GO:0005506">
    <property type="term" value="F:iron ion binding"/>
    <property type="evidence" value="ECO:0007669"/>
    <property type="project" value="InterPro"/>
</dbReference>
<dbReference type="GO" id="GO:0004497">
    <property type="term" value="F:monooxygenase activity"/>
    <property type="evidence" value="ECO:0007669"/>
    <property type="project" value="InterPro"/>
</dbReference>
<protein>
    <submittedName>
        <fullName evidence="1">Uncharacterized protein</fullName>
    </submittedName>
</protein>
<dbReference type="Pfam" id="PF00067">
    <property type="entry name" value="p450"/>
    <property type="match status" value="1"/>
</dbReference>